<protein>
    <submittedName>
        <fullName evidence="3">Type III-B CRISPR module RAMP protein Cmr6</fullName>
    </submittedName>
</protein>
<dbReference type="Proteomes" id="UP000622653">
    <property type="component" value="Unassembled WGS sequence"/>
</dbReference>
<comment type="caution">
    <text evidence="3">The sequence shown here is derived from an EMBL/GenBank/DDBJ whole genome shotgun (WGS) entry which is preliminary data.</text>
</comment>
<name>A0A8J7GBF3_9BACL</name>
<dbReference type="EMBL" id="JADKPV010000001">
    <property type="protein sequence ID" value="MBF4500451.1"/>
    <property type="molecule type" value="Genomic_DNA"/>
</dbReference>
<evidence type="ECO:0000313" key="4">
    <source>
        <dbReference type="Proteomes" id="UP000622653"/>
    </source>
</evidence>
<proteinExistence type="predicted"/>
<evidence type="ECO:0000259" key="2">
    <source>
        <dbReference type="Pfam" id="PF03787"/>
    </source>
</evidence>
<feature type="domain" description="CRISPR type III-associated protein" evidence="2">
    <location>
        <begin position="80"/>
        <end position="271"/>
    </location>
</feature>
<dbReference type="PANTHER" id="PTHR39965">
    <property type="entry name" value="CRISPR SYSTEM CMR SUBUNIT CMR6"/>
    <property type="match status" value="1"/>
</dbReference>
<dbReference type="PANTHER" id="PTHR39965:SF1">
    <property type="entry name" value="CRISPR SYSTEM CMR SUBUNIT CMR6"/>
    <property type="match status" value="1"/>
</dbReference>
<organism evidence="3 4">
    <name type="scientific">Savagea serpentis</name>
    <dbReference type="NCBI Taxonomy" id="2785297"/>
    <lineage>
        <taxon>Bacteria</taxon>
        <taxon>Bacillati</taxon>
        <taxon>Bacillota</taxon>
        <taxon>Bacilli</taxon>
        <taxon>Bacillales</taxon>
        <taxon>Caryophanaceae</taxon>
        <taxon>Savagea</taxon>
    </lineage>
</organism>
<gene>
    <name evidence="3" type="primary">cmr6</name>
    <name evidence="3" type="ORF">IRY55_03660</name>
</gene>
<dbReference type="Pfam" id="PF03787">
    <property type="entry name" value="RAMPs"/>
    <property type="match status" value="1"/>
</dbReference>
<accession>A0A8J7GBF3</accession>
<sequence length="284" mass="31667">MKKMCIPIETADLIEKRIDNAYLAFYQYGKRDQTFGPFQQPFLHAKANQCLKNNLSIVRKGYPFALDVSVKMYDKLVIGTGGHQAYSSNVGMTLHPLYGVPYVPSPSIKGLLRHVFLHEMCGEALAKVMQEKKDEPQTDEQFVEAVLKNVSAETRQCYVDWFGIGSGTIKETGQQGSLIFLDGVIEGSNVHKDVITPHYVDYYTKFGKNAPTDDQSPNIIQMSSLKKVSVQFSIVMSDALTKEQTKTLQNLIRLAFEEYGIGAKTSIGYGLGKVKFKEKSGATL</sequence>
<reference evidence="3" key="1">
    <citation type="submission" date="2020-11" db="EMBL/GenBank/DDBJ databases">
        <title>Multidrug resistant novel bacterium Savagea serpentis sp. nov., isolated from the scats of a vine snake (Ahaetulla nasuta).</title>
        <authorList>
            <person name="Venkata Ramana V."/>
            <person name="Vikas Patil S."/>
            <person name="Yogita Lugani V."/>
        </authorList>
    </citation>
    <scope>NUCLEOTIDE SEQUENCE</scope>
    <source>
        <strain evidence="3">SN6</strain>
    </source>
</reference>
<dbReference type="NCBIfam" id="TIGR01898">
    <property type="entry name" value="cas_TM1791_cmr6"/>
    <property type="match status" value="1"/>
</dbReference>
<dbReference type="GO" id="GO:0051607">
    <property type="term" value="P:defense response to virus"/>
    <property type="evidence" value="ECO:0007669"/>
    <property type="project" value="UniProtKB-KW"/>
</dbReference>
<evidence type="ECO:0000313" key="3">
    <source>
        <dbReference type="EMBL" id="MBF4500451.1"/>
    </source>
</evidence>
<evidence type="ECO:0000256" key="1">
    <source>
        <dbReference type="ARBA" id="ARBA00023118"/>
    </source>
</evidence>
<dbReference type="InterPro" id="IPR005537">
    <property type="entry name" value="RAMP_III_fam"/>
</dbReference>
<dbReference type="AlphaFoldDB" id="A0A8J7GBF3"/>
<keyword evidence="1" id="KW-0051">Antiviral defense</keyword>
<dbReference type="InterPro" id="IPR010172">
    <property type="entry name" value="CRISPR-assoc_prot_TM1791"/>
</dbReference>
<keyword evidence="4" id="KW-1185">Reference proteome</keyword>